<organism evidence="1 2">
    <name type="scientific">Dioscorea alata</name>
    <name type="common">Purple yam</name>
    <dbReference type="NCBI Taxonomy" id="55571"/>
    <lineage>
        <taxon>Eukaryota</taxon>
        <taxon>Viridiplantae</taxon>
        <taxon>Streptophyta</taxon>
        <taxon>Embryophyta</taxon>
        <taxon>Tracheophyta</taxon>
        <taxon>Spermatophyta</taxon>
        <taxon>Magnoliopsida</taxon>
        <taxon>Liliopsida</taxon>
        <taxon>Dioscoreales</taxon>
        <taxon>Dioscoreaceae</taxon>
        <taxon>Dioscorea</taxon>
    </lineage>
</organism>
<comment type="caution">
    <text evidence="1">The sequence shown here is derived from an EMBL/GenBank/DDBJ whole genome shotgun (WGS) entry which is preliminary data.</text>
</comment>
<gene>
    <name evidence="1" type="ORF">IHE45_05G108200</name>
</gene>
<protein>
    <submittedName>
        <fullName evidence="1">Uncharacterized protein</fullName>
    </submittedName>
</protein>
<sequence>MDLIFGQHIKCLRELIHIIQEALWFEEGWQLLCRTKKERKES</sequence>
<dbReference type="EMBL" id="CM037015">
    <property type="protein sequence ID" value="KAH7682229.1"/>
    <property type="molecule type" value="Genomic_DNA"/>
</dbReference>
<reference evidence="2" key="1">
    <citation type="journal article" date="2022" name="Nat. Commun.">
        <title>Chromosome evolution and the genetic basis of agronomically important traits in greater yam.</title>
        <authorList>
            <person name="Bredeson J.V."/>
            <person name="Lyons J.B."/>
            <person name="Oniyinde I.O."/>
            <person name="Okereke N.R."/>
            <person name="Kolade O."/>
            <person name="Nnabue I."/>
            <person name="Nwadili C.O."/>
            <person name="Hribova E."/>
            <person name="Parker M."/>
            <person name="Nwogha J."/>
            <person name="Shu S."/>
            <person name="Carlson J."/>
            <person name="Kariba R."/>
            <person name="Muthemba S."/>
            <person name="Knop K."/>
            <person name="Barton G.J."/>
            <person name="Sherwood A.V."/>
            <person name="Lopez-Montes A."/>
            <person name="Asiedu R."/>
            <person name="Jamnadass R."/>
            <person name="Muchugi A."/>
            <person name="Goodstein D."/>
            <person name="Egesi C.N."/>
            <person name="Featherston J."/>
            <person name="Asfaw A."/>
            <person name="Simpson G.G."/>
            <person name="Dolezel J."/>
            <person name="Hendre P.S."/>
            <person name="Van Deynze A."/>
            <person name="Kumar P.L."/>
            <person name="Obidiegwu J.E."/>
            <person name="Bhattacharjee R."/>
            <person name="Rokhsar D.S."/>
        </authorList>
    </citation>
    <scope>NUCLEOTIDE SEQUENCE [LARGE SCALE GENOMIC DNA]</scope>
    <source>
        <strain evidence="2">cv. TDa95/00328</strain>
    </source>
</reference>
<evidence type="ECO:0000313" key="1">
    <source>
        <dbReference type="EMBL" id="KAH7682229.1"/>
    </source>
</evidence>
<keyword evidence="2" id="KW-1185">Reference proteome</keyword>
<proteinExistence type="predicted"/>
<dbReference type="Proteomes" id="UP000827976">
    <property type="component" value="Chromosome 5"/>
</dbReference>
<evidence type="ECO:0000313" key="2">
    <source>
        <dbReference type="Proteomes" id="UP000827976"/>
    </source>
</evidence>
<accession>A0ACB7W4B7</accession>
<name>A0ACB7W4B7_DIOAL</name>